<keyword evidence="5" id="KW-1185">Reference proteome</keyword>
<name>A0A8H6MPP4_9PEZI</name>
<dbReference type="Proteomes" id="UP000652219">
    <property type="component" value="Unassembled WGS sequence"/>
</dbReference>
<evidence type="ECO:0000313" key="4">
    <source>
        <dbReference type="EMBL" id="KAF6803690.1"/>
    </source>
</evidence>
<reference evidence="4 5" key="1">
    <citation type="journal article" date="2020" name="Phytopathology">
        <title>Genome Sequence Resources of Colletotrichum truncatum, C. plurivorum, C. musicola, and C. sojae: Four Species Pathogenic to Soybean (Glycine max).</title>
        <authorList>
            <person name="Rogerio F."/>
            <person name="Boufleur T.R."/>
            <person name="Ciampi-Guillardi M."/>
            <person name="Sukno S.A."/>
            <person name="Thon M.R."/>
            <person name="Massola Junior N.S."/>
            <person name="Baroncelli R."/>
        </authorList>
    </citation>
    <scope>NUCLEOTIDE SEQUENCE [LARGE SCALE GENOMIC DNA]</scope>
    <source>
        <strain evidence="4 5">LFN0009</strain>
    </source>
</reference>
<proteinExistence type="predicted"/>
<keyword evidence="2" id="KW-1133">Transmembrane helix</keyword>
<sequence>MAVRTISLLAVVLVLASLPVTSADEALPALPPADPTSQDPDPCAYENHWEMIERLGQLPGYNDSISSLLVERCRNVCQLLHGSGNPDVTGIGAMISYRIQGFLVFLSGPAALRLLREFGAELSWTDRRRRNEPTSIGMRSILSLMESVHSTSIFFALPLMVSAAVRLWNWKDMPLVEIDILYHLVTYELLLCVVGLMFYFHLAPIRWSARQVLAVIFAWCSVLLQISVCIADWSIDRRWRVVGFILWLGDVAYHVSWIERTVFSNIRNSRKSTEVSSGEEYEENQWGFGQITIMMMWLPLVQDAIVIGWEYYKDRRRQYGNDASSGSNVTAQAETSSTTTGSSHAEASGIRQRVNNAETENIQPHILPARTRTLAHIPWNFWEAAERLGQSANDAAAMSDLLVQKCRNVCILLYGSGNPDTTGIGVMICYHIQGILVFLAGPLLRNILAVRGRDVFRRVRAGENSNLLAATPAPSTRLRRAFTILRGLLVVFHAGLEVAESIGTGSAGGSADLVNGLLNSCTSRHGFPDLETTFSSTSPWISGTAWAQFAMYSYPPLSFMWIWQMVYKEELSEDAAAANATWLSAPLTKLSAALAVPIYHPALVESEERFPLLLGQTVLRVELLRKKSFKRRDRIARFLLGVCSLGEAAIHMLWLDYLTLGRIRAVRRDMQEAVGEEYDENRWGFGQVTIMMMWLPIKSKGPWWRDRAQHGDGREASTELQDVPPSRASDDSSQTEQEATSSSSATRQGLTARTTFDLPTKDLESLDPEVNKDKSSVRAQAAPLHPNSTSDRSRACGAQPPPPPPPAMPEIDTQGGFSETCTLRWPLGVGTPHP</sequence>
<feature type="region of interest" description="Disordered" evidence="1">
    <location>
        <begin position="705"/>
        <end position="834"/>
    </location>
</feature>
<gene>
    <name evidence="4" type="ORF">CSOJ01_10711</name>
</gene>
<feature type="transmembrane region" description="Helical" evidence="2">
    <location>
        <begin position="180"/>
        <end position="200"/>
    </location>
</feature>
<feature type="compositionally biased region" description="Pro residues" evidence="1">
    <location>
        <begin position="799"/>
        <end position="808"/>
    </location>
</feature>
<feature type="transmembrane region" description="Helical" evidence="2">
    <location>
        <begin position="136"/>
        <end position="160"/>
    </location>
</feature>
<accession>A0A8H6MPP4</accession>
<feature type="chain" id="PRO_5034834879" evidence="3">
    <location>
        <begin position="24"/>
        <end position="834"/>
    </location>
</feature>
<feature type="compositionally biased region" description="Basic and acidic residues" evidence="1">
    <location>
        <begin position="759"/>
        <end position="776"/>
    </location>
</feature>
<keyword evidence="3" id="KW-0732">Signal</keyword>
<feature type="compositionally biased region" description="Low complexity" evidence="1">
    <location>
        <begin position="732"/>
        <end position="745"/>
    </location>
</feature>
<feature type="compositionally biased region" description="Polar residues" evidence="1">
    <location>
        <begin position="321"/>
        <end position="345"/>
    </location>
</feature>
<protein>
    <submittedName>
        <fullName evidence="4">Uncharacterized protein</fullName>
    </submittedName>
</protein>
<feature type="signal peptide" evidence="3">
    <location>
        <begin position="1"/>
        <end position="23"/>
    </location>
</feature>
<feature type="compositionally biased region" description="Basic and acidic residues" evidence="1">
    <location>
        <begin position="705"/>
        <end position="717"/>
    </location>
</feature>
<organism evidence="4 5">
    <name type="scientific">Colletotrichum sojae</name>
    <dbReference type="NCBI Taxonomy" id="2175907"/>
    <lineage>
        <taxon>Eukaryota</taxon>
        <taxon>Fungi</taxon>
        <taxon>Dikarya</taxon>
        <taxon>Ascomycota</taxon>
        <taxon>Pezizomycotina</taxon>
        <taxon>Sordariomycetes</taxon>
        <taxon>Hypocreomycetidae</taxon>
        <taxon>Glomerellales</taxon>
        <taxon>Glomerellaceae</taxon>
        <taxon>Colletotrichum</taxon>
        <taxon>Colletotrichum orchidearum species complex</taxon>
    </lineage>
</organism>
<evidence type="ECO:0000256" key="1">
    <source>
        <dbReference type="SAM" id="MobiDB-lite"/>
    </source>
</evidence>
<keyword evidence="2" id="KW-0812">Transmembrane</keyword>
<feature type="transmembrane region" description="Helical" evidence="2">
    <location>
        <begin position="212"/>
        <end position="235"/>
    </location>
</feature>
<keyword evidence="2" id="KW-0472">Membrane</keyword>
<comment type="caution">
    <text evidence="4">The sequence shown here is derived from an EMBL/GenBank/DDBJ whole genome shotgun (WGS) entry which is preliminary data.</text>
</comment>
<evidence type="ECO:0000256" key="2">
    <source>
        <dbReference type="SAM" id="Phobius"/>
    </source>
</evidence>
<evidence type="ECO:0000313" key="5">
    <source>
        <dbReference type="Proteomes" id="UP000652219"/>
    </source>
</evidence>
<dbReference type="EMBL" id="WIGN01000230">
    <property type="protein sequence ID" value="KAF6803690.1"/>
    <property type="molecule type" value="Genomic_DNA"/>
</dbReference>
<feature type="region of interest" description="Disordered" evidence="1">
    <location>
        <begin position="321"/>
        <end position="355"/>
    </location>
</feature>
<evidence type="ECO:0000256" key="3">
    <source>
        <dbReference type="SAM" id="SignalP"/>
    </source>
</evidence>
<dbReference type="AlphaFoldDB" id="A0A8H6MPP4"/>